<dbReference type="InterPro" id="IPR054160">
    <property type="entry name" value="MrkD_recept-bd"/>
</dbReference>
<dbReference type="InterPro" id="IPR000259">
    <property type="entry name" value="Adhesion_dom_fimbrial"/>
</dbReference>
<dbReference type="Pfam" id="PF22003">
    <property type="entry name" value="MrkDrd"/>
    <property type="match status" value="1"/>
</dbReference>
<accession>A0AAP5Q9U8</accession>
<dbReference type="AlphaFoldDB" id="A0AAP5Q9U8"/>
<dbReference type="RefSeq" id="WP_106352250.1">
    <property type="nucleotide sequence ID" value="NZ_PVZM01000004.1"/>
</dbReference>
<dbReference type="GO" id="GO:0009289">
    <property type="term" value="C:pilus"/>
    <property type="evidence" value="ECO:0007669"/>
    <property type="project" value="InterPro"/>
</dbReference>
<gene>
    <name evidence="4" type="ORF">ParKJ_20215</name>
</gene>
<dbReference type="Pfam" id="PF00419">
    <property type="entry name" value="Fimbrial"/>
    <property type="match status" value="1"/>
</dbReference>
<organism evidence="4 5">
    <name type="scientific">Paraburkholderia fungorum</name>
    <dbReference type="NCBI Taxonomy" id="134537"/>
    <lineage>
        <taxon>Bacteria</taxon>
        <taxon>Pseudomonadati</taxon>
        <taxon>Pseudomonadota</taxon>
        <taxon>Betaproteobacteria</taxon>
        <taxon>Burkholderiales</taxon>
        <taxon>Burkholderiaceae</taxon>
        <taxon>Paraburkholderia</taxon>
    </lineage>
</organism>
<dbReference type="PANTHER" id="PTHR33420">
    <property type="entry name" value="FIMBRIAL SUBUNIT ELFA-RELATED"/>
    <property type="match status" value="1"/>
</dbReference>
<dbReference type="EMBL" id="JANSLM010000007">
    <property type="protein sequence ID" value="MDT8839755.1"/>
    <property type="molecule type" value="Genomic_DNA"/>
</dbReference>
<keyword evidence="1" id="KW-0732">Signal</keyword>
<proteinExistence type="predicted"/>
<dbReference type="InterPro" id="IPR008966">
    <property type="entry name" value="Adhesion_dom_sf"/>
</dbReference>
<evidence type="ECO:0000259" key="2">
    <source>
        <dbReference type="Pfam" id="PF00419"/>
    </source>
</evidence>
<dbReference type="GO" id="GO:0043709">
    <property type="term" value="P:cell adhesion involved in single-species biofilm formation"/>
    <property type="evidence" value="ECO:0007669"/>
    <property type="project" value="TreeGrafter"/>
</dbReference>
<dbReference type="PANTHER" id="PTHR33420:SF3">
    <property type="entry name" value="FIMBRIAL SUBUNIT ELFA"/>
    <property type="match status" value="1"/>
</dbReference>
<protein>
    <submittedName>
        <fullName evidence="4">Type 1 fimbrial protein</fullName>
    </submittedName>
</protein>
<evidence type="ECO:0000256" key="1">
    <source>
        <dbReference type="ARBA" id="ARBA00022729"/>
    </source>
</evidence>
<dbReference type="InterPro" id="IPR050263">
    <property type="entry name" value="Bact_Fimbrial_Adh_Pro"/>
</dbReference>
<dbReference type="Gene3D" id="2.60.40.3310">
    <property type="match status" value="1"/>
</dbReference>
<evidence type="ECO:0000259" key="3">
    <source>
        <dbReference type="Pfam" id="PF22003"/>
    </source>
</evidence>
<reference evidence="4" key="1">
    <citation type="submission" date="2022-08" db="EMBL/GenBank/DDBJ databases">
        <authorList>
            <person name="Kim S.-J."/>
        </authorList>
    </citation>
    <scope>NUCLEOTIDE SEQUENCE</scope>
    <source>
        <strain evidence="4">KJ</strain>
    </source>
</reference>
<dbReference type="SUPFAM" id="SSF49401">
    <property type="entry name" value="Bacterial adhesins"/>
    <property type="match status" value="1"/>
</dbReference>
<name>A0AAP5Q9U8_9BURK</name>
<evidence type="ECO:0000313" key="4">
    <source>
        <dbReference type="EMBL" id="MDT8839755.1"/>
    </source>
</evidence>
<feature type="domain" description="MrkD-like receptor binding" evidence="3">
    <location>
        <begin position="91"/>
        <end position="168"/>
    </location>
</feature>
<sequence length="387" mass="39756">MLEEQSGYVPKEATKALHTQDIQRIAFQRDSIQSDSIMNTLFSIFPAKTSLNPRRRARYIVAMATCLLGIGTSLSASAACSFQGSSYASANIAMGSIAVPANVAVGTVLATKTAPYDTLIAHQAANCDISRTHTSSIAMSGSGNAGIYPTNIPGIGVRVYVWSSTTYYNTPTTATLAPVSWSYTLPSAGAYGTGYLQMRIDLVATGPINVSSGNALSYSAASWFTMTDGINQLSLSSIAVNGTVTVRSCSVTTPSVDVTLPKVLAKDLSTTGATSGATPIKIGLSCSQGTNVMVTLTDASDVSNRSTTLGLAPGSSASGVGMQILNGSTPVAYGPDSSSAANVNQWSAGTAAGGAMNVPLTVQYIRTPGTLVPGIVKGTATFTMSYQ</sequence>
<dbReference type="Gene3D" id="2.60.40.1090">
    <property type="entry name" value="Fimbrial-type adhesion domain"/>
    <property type="match status" value="1"/>
</dbReference>
<dbReference type="InterPro" id="IPR036937">
    <property type="entry name" value="Adhesion_dom_fimbrial_sf"/>
</dbReference>
<dbReference type="Proteomes" id="UP001246473">
    <property type="component" value="Unassembled WGS sequence"/>
</dbReference>
<evidence type="ECO:0000313" key="5">
    <source>
        <dbReference type="Proteomes" id="UP001246473"/>
    </source>
</evidence>
<feature type="domain" description="Fimbrial-type adhesion" evidence="2">
    <location>
        <begin position="239"/>
        <end position="387"/>
    </location>
</feature>
<comment type="caution">
    <text evidence="4">The sequence shown here is derived from an EMBL/GenBank/DDBJ whole genome shotgun (WGS) entry which is preliminary data.</text>
</comment>